<proteinExistence type="predicted"/>
<reference evidence="2" key="1">
    <citation type="journal article" date="2023" name="bioRxiv">
        <title>Scaffold-level genome assemblies of two parasitoid biocontrol wasps reveal the parthenogenesis mechanism and an associated novel virus.</title>
        <authorList>
            <person name="Inwood S."/>
            <person name="Skelly J."/>
            <person name="Guhlin J."/>
            <person name="Harrop T."/>
            <person name="Goldson S."/>
            <person name="Dearden P."/>
        </authorList>
    </citation>
    <scope>NUCLEOTIDE SEQUENCE</scope>
    <source>
        <strain evidence="2">Irish</strain>
        <tissue evidence="2">Whole body</tissue>
    </source>
</reference>
<comment type="caution">
    <text evidence="2">The sequence shown here is derived from an EMBL/GenBank/DDBJ whole genome shotgun (WGS) entry which is preliminary data.</text>
</comment>
<dbReference type="Proteomes" id="UP001168990">
    <property type="component" value="Unassembled WGS sequence"/>
</dbReference>
<protein>
    <submittedName>
        <fullName evidence="2">Uncharacterized protein</fullName>
    </submittedName>
</protein>
<keyword evidence="1" id="KW-1133">Transmembrane helix</keyword>
<keyword evidence="1" id="KW-0472">Membrane</keyword>
<evidence type="ECO:0000256" key="1">
    <source>
        <dbReference type="SAM" id="Phobius"/>
    </source>
</evidence>
<name>A0AA39C7R7_9HYME</name>
<feature type="transmembrane region" description="Helical" evidence="1">
    <location>
        <begin position="24"/>
        <end position="43"/>
    </location>
</feature>
<evidence type="ECO:0000313" key="2">
    <source>
        <dbReference type="EMBL" id="KAK0159378.1"/>
    </source>
</evidence>
<dbReference type="AlphaFoldDB" id="A0AA39C7R7"/>
<sequence length="203" mass="21635">MVGELLVESYKSHLPIPKTDHCMYLYKVIVLLAAFLALSSAYIQPQVDDLQAEETNIAQTRQKRAPLLLKKLLLAKKALIIGGGAGLVGGGVGGALVQKWSQGGNRHPIYTGGPAPSYPIYQEKPPVYYDPAPPAVRPPVYYYNQYPSAPVVSNPSGHYGAAFYISKVHSKPLPPPPSVNADCYSAGTSSYNSAAATSNAGYA</sequence>
<dbReference type="EMBL" id="JAQQBS010001424">
    <property type="protein sequence ID" value="KAK0159378.1"/>
    <property type="molecule type" value="Genomic_DNA"/>
</dbReference>
<reference evidence="2" key="2">
    <citation type="submission" date="2023-03" db="EMBL/GenBank/DDBJ databases">
        <authorList>
            <person name="Inwood S.N."/>
            <person name="Skelly J.G."/>
            <person name="Guhlin J."/>
            <person name="Harrop T.W.R."/>
            <person name="Goldson S.G."/>
            <person name="Dearden P.K."/>
        </authorList>
    </citation>
    <scope>NUCLEOTIDE SEQUENCE</scope>
    <source>
        <strain evidence="2">Irish</strain>
        <tissue evidence="2">Whole body</tissue>
    </source>
</reference>
<organism evidence="2 3">
    <name type="scientific">Microctonus aethiopoides</name>
    <dbReference type="NCBI Taxonomy" id="144406"/>
    <lineage>
        <taxon>Eukaryota</taxon>
        <taxon>Metazoa</taxon>
        <taxon>Ecdysozoa</taxon>
        <taxon>Arthropoda</taxon>
        <taxon>Hexapoda</taxon>
        <taxon>Insecta</taxon>
        <taxon>Pterygota</taxon>
        <taxon>Neoptera</taxon>
        <taxon>Endopterygota</taxon>
        <taxon>Hymenoptera</taxon>
        <taxon>Apocrita</taxon>
        <taxon>Ichneumonoidea</taxon>
        <taxon>Braconidae</taxon>
        <taxon>Euphorinae</taxon>
        <taxon>Microctonus</taxon>
    </lineage>
</organism>
<keyword evidence="3" id="KW-1185">Reference proteome</keyword>
<keyword evidence="1" id="KW-0812">Transmembrane</keyword>
<accession>A0AA39C7R7</accession>
<feature type="transmembrane region" description="Helical" evidence="1">
    <location>
        <begin position="78"/>
        <end position="97"/>
    </location>
</feature>
<evidence type="ECO:0000313" key="3">
    <source>
        <dbReference type="Proteomes" id="UP001168990"/>
    </source>
</evidence>
<gene>
    <name evidence="2" type="ORF">PV328_010261</name>
</gene>